<dbReference type="AlphaFoldDB" id="A0A8J5L9M6"/>
<dbReference type="Pfam" id="PF13963">
    <property type="entry name" value="Transpos_assoc"/>
    <property type="match status" value="1"/>
</dbReference>
<accession>A0A8J5L9M6</accession>
<gene>
    <name evidence="2" type="ORF">ZIOFF_037468</name>
</gene>
<keyword evidence="3" id="KW-1185">Reference proteome</keyword>
<sequence>MFVAHAVEYINEEGKIRCPCNNCLNHRLHPPGLVEIHLVRYGIQQSYKVWDYHGEQYEHPPIEHEDLSDTDAPDEMTNVLADLTGPVEIGESSEPIQQEGFQTENFDDMLEEIEKELYPGCVNFSALNFLVNEMRAVGSSEATDELYALANRSNFTVYSYSGAIINGVKFLVEQRDQAKSVYYLNDIKNGPMWKLVQAYAPHNVWDYPNIEVENDVDKTTTDAHIVQELNSQPLQLVVELPELENVSFYRDDIEPTEVINIDQLQQNIGCLVWMVVVQVLMRVDQEVMEENKFEYEKTNLVIAEVERLAMRAIREGRCKMRRHWKQLGGLGNKDSPKRKPYKGAEMVDLRLTQSESEEFTSTVDNVHQPKDVNIMTQVLGSRSRYVKGLGPLPKLSVVGGSRATNISSKHQFKMENLQLCRKQLMNRI</sequence>
<proteinExistence type="predicted"/>
<dbReference type="EMBL" id="JACMSC010000010">
    <property type="protein sequence ID" value="KAG6505120.1"/>
    <property type="molecule type" value="Genomic_DNA"/>
</dbReference>
<dbReference type="Proteomes" id="UP000734854">
    <property type="component" value="Unassembled WGS sequence"/>
</dbReference>
<name>A0A8J5L9M6_ZINOF</name>
<comment type="caution">
    <text evidence="2">The sequence shown here is derived from an EMBL/GenBank/DDBJ whole genome shotgun (WGS) entry which is preliminary data.</text>
</comment>
<evidence type="ECO:0000313" key="2">
    <source>
        <dbReference type="EMBL" id="KAG6505120.1"/>
    </source>
</evidence>
<dbReference type="InterPro" id="IPR029480">
    <property type="entry name" value="Transpos_assoc"/>
</dbReference>
<evidence type="ECO:0000259" key="1">
    <source>
        <dbReference type="Pfam" id="PF13963"/>
    </source>
</evidence>
<organism evidence="2 3">
    <name type="scientific">Zingiber officinale</name>
    <name type="common">Ginger</name>
    <name type="synonym">Amomum zingiber</name>
    <dbReference type="NCBI Taxonomy" id="94328"/>
    <lineage>
        <taxon>Eukaryota</taxon>
        <taxon>Viridiplantae</taxon>
        <taxon>Streptophyta</taxon>
        <taxon>Embryophyta</taxon>
        <taxon>Tracheophyta</taxon>
        <taxon>Spermatophyta</taxon>
        <taxon>Magnoliopsida</taxon>
        <taxon>Liliopsida</taxon>
        <taxon>Zingiberales</taxon>
        <taxon>Zingiberaceae</taxon>
        <taxon>Zingiber</taxon>
    </lineage>
</organism>
<evidence type="ECO:0000313" key="3">
    <source>
        <dbReference type="Proteomes" id="UP000734854"/>
    </source>
</evidence>
<reference evidence="2 3" key="1">
    <citation type="submission" date="2020-08" db="EMBL/GenBank/DDBJ databases">
        <title>Plant Genome Project.</title>
        <authorList>
            <person name="Zhang R.-G."/>
        </authorList>
    </citation>
    <scope>NUCLEOTIDE SEQUENCE [LARGE SCALE GENOMIC DNA]</scope>
    <source>
        <tissue evidence="2">Rhizome</tissue>
    </source>
</reference>
<protein>
    <recommendedName>
        <fullName evidence="1">Transposase-associated domain-containing protein</fullName>
    </recommendedName>
</protein>
<feature type="domain" description="Transposase-associated" evidence="1">
    <location>
        <begin position="2"/>
        <end position="55"/>
    </location>
</feature>